<keyword evidence="3" id="KW-1185">Reference proteome</keyword>
<evidence type="ECO:0000256" key="1">
    <source>
        <dbReference type="SAM" id="MobiDB-lite"/>
    </source>
</evidence>
<name>A0A9W8MM64_9AGAR</name>
<proteinExistence type="predicted"/>
<feature type="region of interest" description="Disordered" evidence="1">
    <location>
        <begin position="577"/>
        <end position="621"/>
    </location>
</feature>
<evidence type="ECO:0000313" key="2">
    <source>
        <dbReference type="EMBL" id="KAJ2935781.1"/>
    </source>
</evidence>
<accession>A0A9W8MM64</accession>
<sequence length="700" mass="75941">MGVAWPNTPQDAFLQKCLPGWLEEKKAGRGGPALQSITDNFFTIWHTEDVEVRERAEERAAKGLPPLPEVPLKEHAQIKWWYYNWSSDGESTENTSGDAKQGRSSTSAAKTKTAKTNTSLKKIAAKPLVINFGSNATRTQTEYQLYSQDHYAERVKPKVDAELACEPTAKRVAVMARVLREVFESKPEELRMEYVAKKEALQKKRKDTTKLLQQVVAGEATEEKGPEEIARIIEAMPDLLECFFEALAPMTGWNFSVIAGGPNPLGINGAISTVSYHAGQRVNGMVFKSWMPQFYESLILPFSSFCHLAYPKDVRLRRAINIMASNLKDQGALTRSGRGAGKLVFIEKTSEELVEESEEGGVFGVENSGEETPKNEPNGPGGETQSGQILGGLPSDGNNNGPSPYSFDPGMEVSGAEVEMGWIGAGTAEKEWGIATGHGKSSSSGLQRRTPLDDLYSDDLTEPDLNPPFLPQAAQHELQSTSLLDGSTPAFIPIATGMAPVPNVTSKQPTPPGAYSVPSTVDSVVLPPATMAPPTNPDLYNIAGEVDVNGATRGTREAIVASFPVIGLGKEMVFQREGVPKGDGGEVGRLEEPSGKRKVADGGTDGVGEGRGGREKRARKATHEVGPWLDLAVTYLSQGLDDGKWKDLVSLWKSFELSCVVDQPLSRRSGSVRPKELAKWVSNARKWTLTPTLEDVNVFC</sequence>
<dbReference type="AlphaFoldDB" id="A0A9W8MM64"/>
<organism evidence="2 3">
    <name type="scientific">Candolleomyces eurysporus</name>
    <dbReference type="NCBI Taxonomy" id="2828524"/>
    <lineage>
        <taxon>Eukaryota</taxon>
        <taxon>Fungi</taxon>
        <taxon>Dikarya</taxon>
        <taxon>Basidiomycota</taxon>
        <taxon>Agaricomycotina</taxon>
        <taxon>Agaricomycetes</taxon>
        <taxon>Agaricomycetidae</taxon>
        <taxon>Agaricales</taxon>
        <taxon>Agaricineae</taxon>
        <taxon>Psathyrellaceae</taxon>
        <taxon>Candolleomyces</taxon>
    </lineage>
</organism>
<protein>
    <submittedName>
        <fullName evidence="2">Uncharacterized protein</fullName>
    </submittedName>
</protein>
<dbReference type="Proteomes" id="UP001140091">
    <property type="component" value="Unassembled WGS sequence"/>
</dbReference>
<dbReference type="OrthoDB" id="2803783at2759"/>
<dbReference type="EMBL" id="JANBPK010000329">
    <property type="protein sequence ID" value="KAJ2935781.1"/>
    <property type="molecule type" value="Genomic_DNA"/>
</dbReference>
<feature type="region of interest" description="Disordered" evidence="1">
    <location>
        <begin position="91"/>
        <end position="116"/>
    </location>
</feature>
<reference evidence="2" key="1">
    <citation type="submission" date="2022-06" db="EMBL/GenBank/DDBJ databases">
        <title>Genome Sequence of Candolleomyces eurysporus.</title>
        <authorList>
            <person name="Buettner E."/>
        </authorList>
    </citation>
    <scope>NUCLEOTIDE SEQUENCE</scope>
    <source>
        <strain evidence="2">VTCC 930004</strain>
    </source>
</reference>
<feature type="region of interest" description="Disordered" evidence="1">
    <location>
        <begin position="355"/>
        <end position="411"/>
    </location>
</feature>
<comment type="caution">
    <text evidence="2">The sequence shown here is derived from an EMBL/GenBank/DDBJ whole genome shotgun (WGS) entry which is preliminary data.</text>
</comment>
<feature type="compositionally biased region" description="Basic and acidic residues" evidence="1">
    <location>
        <begin position="578"/>
        <end position="600"/>
    </location>
</feature>
<feature type="non-terminal residue" evidence="2">
    <location>
        <position position="700"/>
    </location>
</feature>
<evidence type="ECO:0000313" key="3">
    <source>
        <dbReference type="Proteomes" id="UP001140091"/>
    </source>
</evidence>
<gene>
    <name evidence="2" type="ORF">H1R20_g1313</name>
</gene>
<feature type="compositionally biased region" description="Low complexity" evidence="1">
    <location>
        <begin position="104"/>
        <end position="116"/>
    </location>
</feature>